<reference evidence="3 4" key="1">
    <citation type="submission" date="2024-02" db="EMBL/GenBank/DDBJ databases">
        <authorList>
            <person name="Daric V."/>
            <person name="Darras S."/>
        </authorList>
    </citation>
    <scope>NUCLEOTIDE SEQUENCE [LARGE SCALE GENOMIC DNA]</scope>
</reference>
<feature type="chain" id="PRO_5046726817" description="Transmembrane protein" evidence="2">
    <location>
        <begin position="28"/>
        <end position="252"/>
    </location>
</feature>
<name>A0ABP0FCH1_CLALP</name>
<dbReference type="EMBL" id="CAWYQH010000046">
    <property type="protein sequence ID" value="CAK8677405.1"/>
    <property type="molecule type" value="Genomic_DNA"/>
</dbReference>
<feature type="signal peptide" evidence="2">
    <location>
        <begin position="1"/>
        <end position="27"/>
    </location>
</feature>
<evidence type="ECO:0000313" key="4">
    <source>
        <dbReference type="Proteomes" id="UP001642483"/>
    </source>
</evidence>
<keyword evidence="4" id="KW-1185">Reference proteome</keyword>
<dbReference type="Proteomes" id="UP001642483">
    <property type="component" value="Unassembled WGS sequence"/>
</dbReference>
<keyword evidence="1" id="KW-1133">Transmembrane helix</keyword>
<evidence type="ECO:0000256" key="1">
    <source>
        <dbReference type="SAM" id="Phobius"/>
    </source>
</evidence>
<feature type="transmembrane region" description="Helical" evidence="1">
    <location>
        <begin position="220"/>
        <end position="240"/>
    </location>
</feature>
<keyword evidence="1" id="KW-0812">Transmembrane</keyword>
<organism evidence="3 4">
    <name type="scientific">Clavelina lepadiformis</name>
    <name type="common">Light-bulb sea squirt</name>
    <name type="synonym">Ascidia lepadiformis</name>
    <dbReference type="NCBI Taxonomy" id="159417"/>
    <lineage>
        <taxon>Eukaryota</taxon>
        <taxon>Metazoa</taxon>
        <taxon>Chordata</taxon>
        <taxon>Tunicata</taxon>
        <taxon>Ascidiacea</taxon>
        <taxon>Aplousobranchia</taxon>
        <taxon>Clavelinidae</taxon>
        <taxon>Clavelina</taxon>
    </lineage>
</organism>
<sequence length="252" mass="25720">MTVDMEIMLNLNLYICVLLCMMLGASSLTTITTTPSSSTCLTTGITNLLVEIKFEKQTTTQCTWIYGGTLETFQFYISGLGGGCQADGTGGGDTITCAEETIDGIDHITTNLTIGGPLAAGTLNLALDCISSMAADVVTPSTSRNITSCSINTTSYLGVTATCSPACEYNVAATLSCAAGFTGSDVATTCGADCSFVDNATCEGSGVVASPAVCLLGGEIAAIVICTFICVGLMVGVHVLNARASIVITKEQ</sequence>
<accession>A0ABP0FCH1</accession>
<keyword evidence="2" id="KW-0732">Signal</keyword>
<keyword evidence="1" id="KW-0472">Membrane</keyword>
<evidence type="ECO:0000313" key="3">
    <source>
        <dbReference type="EMBL" id="CAK8677405.1"/>
    </source>
</evidence>
<proteinExistence type="predicted"/>
<comment type="caution">
    <text evidence="3">The sequence shown here is derived from an EMBL/GenBank/DDBJ whole genome shotgun (WGS) entry which is preliminary data.</text>
</comment>
<evidence type="ECO:0008006" key="5">
    <source>
        <dbReference type="Google" id="ProtNLM"/>
    </source>
</evidence>
<gene>
    <name evidence="3" type="ORF">CVLEPA_LOCUS6789</name>
</gene>
<protein>
    <recommendedName>
        <fullName evidence="5">Transmembrane protein</fullName>
    </recommendedName>
</protein>
<evidence type="ECO:0000256" key="2">
    <source>
        <dbReference type="SAM" id="SignalP"/>
    </source>
</evidence>